<keyword evidence="1" id="KW-0805">Transcription regulation</keyword>
<evidence type="ECO:0000313" key="4">
    <source>
        <dbReference type="EMBL" id="XDQ83436.1"/>
    </source>
</evidence>
<organism evidence="4">
    <name type="scientific">Streptomyces sp. Y1</name>
    <dbReference type="NCBI Taxonomy" id="3238634"/>
    <lineage>
        <taxon>Bacteria</taxon>
        <taxon>Bacillati</taxon>
        <taxon>Actinomycetota</taxon>
        <taxon>Actinomycetes</taxon>
        <taxon>Kitasatosporales</taxon>
        <taxon>Streptomycetaceae</taxon>
        <taxon>Streptomyces</taxon>
    </lineage>
</organism>
<dbReference type="RefSeq" id="WP_369185563.1">
    <property type="nucleotide sequence ID" value="NZ_CP163445.1"/>
</dbReference>
<dbReference type="PANTHER" id="PTHR43130">
    <property type="entry name" value="ARAC-FAMILY TRANSCRIPTIONAL REGULATOR"/>
    <property type="match status" value="1"/>
</dbReference>
<dbReference type="Pfam" id="PF12833">
    <property type="entry name" value="HTH_18"/>
    <property type="match status" value="1"/>
</dbReference>
<dbReference type="SUPFAM" id="SSF46689">
    <property type="entry name" value="Homeodomain-like"/>
    <property type="match status" value="2"/>
</dbReference>
<sequence>MTTTARRVVIIGYDQVELLDLACVTDTLEATNRLAAEPLYDVTVASLHGRPVRASSGPSMISQAALERVRGPLDTLLVSGGHGHARAAGDPELIGQIRRLAASSRRVASVCTGATLLAAAGLLDGRRVTTHWAYADELAHRYPAVTVDPRPLYIVDGDVCTSAGVTSALDLTLALVEADHGPDLARTVARWLVTYMQRPGNQAQLSVYIKDSPPEHRVLRQIVLHITGNLDSDLGTAALAARAGVSERHLSRLFLTRLGDSPARFVRTARSEAAARLLESTALPLTAVARRCGFGSTETMRQAFQARYGTTPSAHRAALNRPNAVIEAATPALP</sequence>
<dbReference type="SMART" id="SM00342">
    <property type="entry name" value="HTH_ARAC"/>
    <property type="match status" value="1"/>
</dbReference>
<dbReference type="CDD" id="cd03137">
    <property type="entry name" value="GATase1_AraC_1"/>
    <property type="match status" value="1"/>
</dbReference>
<evidence type="ECO:0000256" key="1">
    <source>
        <dbReference type="ARBA" id="ARBA00023015"/>
    </source>
</evidence>
<protein>
    <submittedName>
        <fullName evidence="4">GlxA family transcriptional regulator</fullName>
    </submittedName>
</protein>
<dbReference type="AlphaFoldDB" id="A0AB39TWM1"/>
<dbReference type="Pfam" id="PF01965">
    <property type="entry name" value="DJ-1_PfpI"/>
    <property type="match status" value="1"/>
</dbReference>
<dbReference type="InterPro" id="IPR029062">
    <property type="entry name" value="Class_I_gatase-like"/>
</dbReference>
<reference evidence="4" key="1">
    <citation type="submission" date="2024-07" db="EMBL/GenBank/DDBJ databases">
        <authorList>
            <person name="Yu S.T."/>
        </authorList>
    </citation>
    <scope>NUCLEOTIDE SEQUENCE</scope>
    <source>
        <strain evidence="4">Y1</strain>
    </source>
</reference>
<dbReference type="GO" id="GO:0003700">
    <property type="term" value="F:DNA-binding transcription factor activity"/>
    <property type="evidence" value="ECO:0007669"/>
    <property type="project" value="InterPro"/>
</dbReference>
<name>A0AB39TWM1_9ACTN</name>
<dbReference type="PANTHER" id="PTHR43130:SF3">
    <property type="entry name" value="HTH-TYPE TRANSCRIPTIONAL REGULATOR RV1931C"/>
    <property type="match status" value="1"/>
</dbReference>
<dbReference type="InterPro" id="IPR002818">
    <property type="entry name" value="DJ-1/PfpI"/>
</dbReference>
<dbReference type="InterPro" id="IPR009057">
    <property type="entry name" value="Homeodomain-like_sf"/>
</dbReference>
<proteinExistence type="predicted"/>
<accession>A0AB39TWM1</accession>
<keyword evidence="2" id="KW-0804">Transcription</keyword>
<dbReference type="EMBL" id="CP163445">
    <property type="protein sequence ID" value="XDQ83436.1"/>
    <property type="molecule type" value="Genomic_DNA"/>
</dbReference>
<evidence type="ECO:0000259" key="3">
    <source>
        <dbReference type="PROSITE" id="PS01124"/>
    </source>
</evidence>
<dbReference type="InterPro" id="IPR052158">
    <property type="entry name" value="INH-QAR"/>
</dbReference>
<feature type="domain" description="HTH araC/xylS-type" evidence="3">
    <location>
        <begin position="220"/>
        <end position="318"/>
    </location>
</feature>
<dbReference type="InterPro" id="IPR018060">
    <property type="entry name" value="HTH_AraC"/>
</dbReference>
<dbReference type="SUPFAM" id="SSF52317">
    <property type="entry name" value="Class I glutamine amidotransferase-like"/>
    <property type="match status" value="1"/>
</dbReference>
<evidence type="ECO:0000256" key="2">
    <source>
        <dbReference type="ARBA" id="ARBA00023163"/>
    </source>
</evidence>
<gene>
    <name evidence="4" type="ORF">AB2U05_35475</name>
</gene>
<dbReference type="Gene3D" id="3.40.50.880">
    <property type="match status" value="1"/>
</dbReference>
<dbReference type="Gene3D" id="1.10.10.60">
    <property type="entry name" value="Homeodomain-like"/>
    <property type="match status" value="1"/>
</dbReference>
<dbReference type="PROSITE" id="PS01124">
    <property type="entry name" value="HTH_ARAC_FAMILY_2"/>
    <property type="match status" value="1"/>
</dbReference>
<dbReference type="GO" id="GO:0043565">
    <property type="term" value="F:sequence-specific DNA binding"/>
    <property type="evidence" value="ECO:0007669"/>
    <property type="project" value="InterPro"/>
</dbReference>